<feature type="transmembrane region" description="Helical" evidence="2">
    <location>
        <begin position="46"/>
        <end position="67"/>
    </location>
</feature>
<keyword evidence="2" id="KW-1133">Transmembrane helix</keyword>
<gene>
    <name evidence="4" type="ORF">AURMO_01787</name>
</gene>
<keyword evidence="2" id="KW-0472">Membrane</keyword>
<dbReference type="RefSeq" id="WP_110234804.1">
    <property type="nucleotide sequence ID" value="NZ_CP023994.1"/>
</dbReference>
<evidence type="ECO:0000256" key="1">
    <source>
        <dbReference type="SAM" id="MobiDB-lite"/>
    </source>
</evidence>
<dbReference type="Proteomes" id="UP000246894">
    <property type="component" value="Chromosome"/>
</dbReference>
<proteinExistence type="predicted"/>
<feature type="domain" description="DUF3566" evidence="3">
    <location>
        <begin position="27"/>
        <end position="141"/>
    </location>
</feature>
<organism evidence="4 5">
    <name type="scientific">Aurantimicrobium photophilum</name>
    <dbReference type="NCBI Taxonomy" id="1987356"/>
    <lineage>
        <taxon>Bacteria</taxon>
        <taxon>Bacillati</taxon>
        <taxon>Actinomycetota</taxon>
        <taxon>Actinomycetes</taxon>
        <taxon>Micrococcales</taxon>
        <taxon>Microbacteriaceae</taxon>
        <taxon>Aurantimicrobium</taxon>
    </lineage>
</organism>
<keyword evidence="2" id="KW-0812">Transmembrane</keyword>
<accession>A0A2Z3S2C9</accession>
<dbReference type="EMBL" id="CP023994">
    <property type="protein sequence ID" value="AWR22366.1"/>
    <property type="molecule type" value="Genomic_DNA"/>
</dbReference>
<keyword evidence="5" id="KW-1185">Reference proteome</keyword>
<evidence type="ECO:0000259" key="3">
    <source>
        <dbReference type="Pfam" id="PF12089"/>
    </source>
</evidence>
<reference evidence="4 5" key="1">
    <citation type="submission" date="2017-10" db="EMBL/GenBank/DDBJ databases">
        <title>Genome of an Actinobacterium that displays light-enhanced growth.</title>
        <authorList>
            <person name="Maresca J.A."/>
            <person name="Hempel P."/>
            <person name="Shevchenko O."/>
            <person name="Miller K.J."/>
            <person name="Hahn M.W."/>
        </authorList>
    </citation>
    <scope>NUCLEOTIDE SEQUENCE [LARGE SCALE GENOMIC DNA]</scope>
    <source>
        <strain evidence="4 5">MWH-Mo1</strain>
    </source>
</reference>
<feature type="transmembrane region" description="Helical" evidence="2">
    <location>
        <begin position="103"/>
        <end position="126"/>
    </location>
</feature>
<name>A0A2Z3S2C9_9MICO</name>
<dbReference type="KEGG" id="aum:AURMO_01787"/>
<feature type="region of interest" description="Disordered" evidence="1">
    <location>
        <begin position="1"/>
        <end position="24"/>
    </location>
</feature>
<evidence type="ECO:0000256" key="2">
    <source>
        <dbReference type="SAM" id="Phobius"/>
    </source>
</evidence>
<dbReference type="AlphaFoldDB" id="A0A2Z3S2C9"/>
<dbReference type="Pfam" id="PF12089">
    <property type="entry name" value="DUF3566"/>
    <property type="match status" value="1"/>
</dbReference>
<feature type="compositionally biased region" description="Basic and acidic residues" evidence="1">
    <location>
        <begin position="8"/>
        <end position="24"/>
    </location>
</feature>
<dbReference type="OrthoDB" id="3240216at2"/>
<protein>
    <recommendedName>
        <fullName evidence="3">DUF3566 domain-containing protein</fullName>
    </recommendedName>
</protein>
<evidence type="ECO:0000313" key="5">
    <source>
        <dbReference type="Proteomes" id="UP000246894"/>
    </source>
</evidence>
<dbReference type="InterPro" id="IPR021949">
    <property type="entry name" value="DUF3566_TM"/>
</dbReference>
<evidence type="ECO:0000313" key="4">
    <source>
        <dbReference type="EMBL" id="AWR22366.1"/>
    </source>
</evidence>
<sequence length="144" mass="14975">MSNALAQKLKDKLPKSEPKAPKGPEAKQVRLKLVYVDFMSALKMSFLLGLAQFIVVVVGTLLLYLVFVQTGIFETANSVAGEVLGSNSFDINSIASIGKTVGAAAAVGVVNLIVITVMGAICAVLYNAAAKITGGLSVGFTNQQ</sequence>